<reference evidence="2" key="1">
    <citation type="submission" date="2020-11" db="EMBL/GenBank/DDBJ databases">
        <authorList>
            <consortium name="DOE Joint Genome Institute"/>
            <person name="Ahrendt S."/>
            <person name="Riley R."/>
            <person name="Andreopoulos W."/>
            <person name="Labutti K."/>
            <person name="Pangilinan J."/>
            <person name="Ruiz-Duenas F.J."/>
            <person name="Barrasa J.M."/>
            <person name="Sanchez-Garcia M."/>
            <person name="Camarero S."/>
            <person name="Miyauchi S."/>
            <person name="Serrano A."/>
            <person name="Linde D."/>
            <person name="Babiker R."/>
            <person name="Drula E."/>
            <person name="Ayuso-Fernandez I."/>
            <person name="Pacheco R."/>
            <person name="Padilla G."/>
            <person name="Ferreira P."/>
            <person name="Barriuso J."/>
            <person name="Kellner H."/>
            <person name="Castanera R."/>
            <person name="Alfaro M."/>
            <person name="Ramirez L."/>
            <person name="Pisabarro A.G."/>
            <person name="Kuo A."/>
            <person name="Tritt A."/>
            <person name="Lipzen A."/>
            <person name="He G."/>
            <person name="Yan M."/>
            <person name="Ng V."/>
            <person name="Cullen D."/>
            <person name="Martin F."/>
            <person name="Rosso M.-N."/>
            <person name="Henrissat B."/>
            <person name="Hibbett D."/>
            <person name="Martinez A.T."/>
            <person name="Grigoriev I.V."/>
        </authorList>
    </citation>
    <scope>NUCLEOTIDE SEQUENCE</scope>
    <source>
        <strain evidence="2">CIRM-BRFM 674</strain>
    </source>
</reference>
<feature type="domain" description="FHA" evidence="1">
    <location>
        <begin position="74"/>
        <end position="106"/>
    </location>
</feature>
<accession>A0A9P5Z851</accession>
<dbReference type="AlphaFoldDB" id="A0A9P5Z851"/>
<gene>
    <name evidence="2" type="ORF">BDN70DRAFT_403502</name>
</gene>
<dbReference type="Pfam" id="PF00498">
    <property type="entry name" value="FHA"/>
    <property type="match status" value="1"/>
</dbReference>
<evidence type="ECO:0000259" key="1">
    <source>
        <dbReference type="PROSITE" id="PS50006"/>
    </source>
</evidence>
<name>A0A9P5Z851_9AGAR</name>
<dbReference type="Proteomes" id="UP000807469">
    <property type="component" value="Unassembled WGS sequence"/>
</dbReference>
<dbReference type="Gene3D" id="2.60.200.20">
    <property type="match status" value="1"/>
</dbReference>
<keyword evidence="3" id="KW-1185">Reference proteome</keyword>
<sequence>MPVPTLTLFSVSGSFPFQTKHLPLSTGTKVTLGSTEGPSGGARQPARVAANNNGWFPPKHTGNSTVPPVSPLPLSSSHAEVWMDSGIVYIRDLESAFGTFVNGLRITQNTPLKTGDTITLGSRIPRNEKTPAYITDLHLSPVIIKVSLS</sequence>
<dbReference type="EMBL" id="MU155162">
    <property type="protein sequence ID" value="KAF9482732.1"/>
    <property type="molecule type" value="Genomic_DNA"/>
</dbReference>
<organism evidence="2 3">
    <name type="scientific">Pholiota conissans</name>
    <dbReference type="NCBI Taxonomy" id="109636"/>
    <lineage>
        <taxon>Eukaryota</taxon>
        <taxon>Fungi</taxon>
        <taxon>Dikarya</taxon>
        <taxon>Basidiomycota</taxon>
        <taxon>Agaricomycotina</taxon>
        <taxon>Agaricomycetes</taxon>
        <taxon>Agaricomycetidae</taxon>
        <taxon>Agaricales</taxon>
        <taxon>Agaricineae</taxon>
        <taxon>Strophariaceae</taxon>
        <taxon>Pholiota</taxon>
    </lineage>
</organism>
<evidence type="ECO:0000313" key="2">
    <source>
        <dbReference type="EMBL" id="KAF9482732.1"/>
    </source>
</evidence>
<evidence type="ECO:0000313" key="3">
    <source>
        <dbReference type="Proteomes" id="UP000807469"/>
    </source>
</evidence>
<dbReference type="SUPFAM" id="SSF49879">
    <property type="entry name" value="SMAD/FHA domain"/>
    <property type="match status" value="1"/>
</dbReference>
<dbReference type="InterPro" id="IPR000253">
    <property type="entry name" value="FHA_dom"/>
</dbReference>
<dbReference type="OrthoDB" id="687730at2759"/>
<protein>
    <recommendedName>
        <fullName evidence="1">FHA domain-containing protein</fullName>
    </recommendedName>
</protein>
<dbReference type="PROSITE" id="PS50006">
    <property type="entry name" value="FHA_DOMAIN"/>
    <property type="match status" value="1"/>
</dbReference>
<comment type="caution">
    <text evidence="2">The sequence shown here is derived from an EMBL/GenBank/DDBJ whole genome shotgun (WGS) entry which is preliminary data.</text>
</comment>
<proteinExistence type="predicted"/>
<dbReference type="InterPro" id="IPR008984">
    <property type="entry name" value="SMAD_FHA_dom_sf"/>
</dbReference>